<keyword evidence="2" id="KW-1185">Reference proteome</keyword>
<accession>A0A9D4Y6J3</accession>
<organism evidence="1 2">
    <name type="scientific">Pisum sativum</name>
    <name type="common">Garden pea</name>
    <name type="synonym">Lathyrus oleraceus</name>
    <dbReference type="NCBI Taxonomy" id="3888"/>
    <lineage>
        <taxon>Eukaryota</taxon>
        <taxon>Viridiplantae</taxon>
        <taxon>Streptophyta</taxon>
        <taxon>Embryophyta</taxon>
        <taxon>Tracheophyta</taxon>
        <taxon>Spermatophyta</taxon>
        <taxon>Magnoliopsida</taxon>
        <taxon>eudicotyledons</taxon>
        <taxon>Gunneridae</taxon>
        <taxon>Pentapetalae</taxon>
        <taxon>rosids</taxon>
        <taxon>fabids</taxon>
        <taxon>Fabales</taxon>
        <taxon>Fabaceae</taxon>
        <taxon>Papilionoideae</taxon>
        <taxon>50 kb inversion clade</taxon>
        <taxon>NPAAA clade</taxon>
        <taxon>Hologalegina</taxon>
        <taxon>IRL clade</taxon>
        <taxon>Fabeae</taxon>
        <taxon>Lathyrus</taxon>
    </lineage>
</organism>
<dbReference type="PANTHER" id="PTHR47723">
    <property type="entry name" value="OS05G0353850 PROTEIN"/>
    <property type="match status" value="1"/>
</dbReference>
<gene>
    <name evidence="1" type="ORF">KIW84_020200</name>
</gene>
<evidence type="ECO:0000313" key="1">
    <source>
        <dbReference type="EMBL" id="KAI5432799.1"/>
    </source>
</evidence>
<proteinExistence type="predicted"/>
<sequence length="170" mass="18408">MLNSSKSTFFAGAISNVRLHQIATFLGFKVGIFPFNYLGSCIFKGRPKRIHLQLIANKMKSQLATWKASLLSGRVQLVRSIVQKAFIFPPKSPSISEVIWPPPNVGWVKCNTDGTATPTASSSGGVFHNNLGNFVACFAQNLGVVSSLTAEINGVLNTIETAALNNWKNL</sequence>
<comment type="caution">
    <text evidence="1">The sequence shown here is derived from an EMBL/GenBank/DDBJ whole genome shotgun (WGS) entry which is preliminary data.</text>
</comment>
<dbReference type="Gramene" id="Psat02G0020000-T1">
    <property type="protein sequence ID" value="KAI5432799.1"/>
    <property type="gene ID" value="KIW84_020200"/>
</dbReference>
<evidence type="ECO:0000313" key="2">
    <source>
        <dbReference type="Proteomes" id="UP001058974"/>
    </source>
</evidence>
<name>A0A9D4Y6J3_PEA</name>
<dbReference type="AlphaFoldDB" id="A0A9D4Y6J3"/>
<dbReference type="InterPro" id="IPR053151">
    <property type="entry name" value="RNase_H-like"/>
</dbReference>
<dbReference type="EMBL" id="JAMSHJ010000002">
    <property type="protein sequence ID" value="KAI5432799.1"/>
    <property type="molecule type" value="Genomic_DNA"/>
</dbReference>
<reference evidence="1 2" key="1">
    <citation type="journal article" date="2022" name="Nat. Genet.">
        <title>Improved pea reference genome and pan-genome highlight genomic features and evolutionary characteristics.</title>
        <authorList>
            <person name="Yang T."/>
            <person name="Liu R."/>
            <person name="Luo Y."/>
            <person name="Hu S."/>
            <person name="Wang D."/>
            <person name="Wang C."/>
            <person name="Pandey M.K."/>
            <person name="Ge S."/>
            <person name="Xu Q."/>
            <person name="Li N."/>
            <person name="Li G."/>
            <person name="Huang Y."/>
            <person name="Saxena R.K."/>
            <person name="Ji Y."/>
            <person name="Li M."/>
            <person name="Yan X."/>
            <person name="He Y."/>
            <person name="Liu Y."/>
            <person name="Wang X."/>
            <person name="Xiang C."/>
            <person name="Varshney R.K."/>
            <person name="Ding H."/>
            <person name="Gao S."/>
            <person name="Zong X."/>
        </authorList>
    </citation>
    <scope>NUCLEOTIDE SEQUENCE [LARGE SCALE GENOMIC DNA]</scope>
    <source>
        <strain evidence="1 2">cv. Zhongwan 6</strain>
    </source>
</reference>
<dbReference type="PANTHER" id="PTHR47723:SF23">
    <property type="entry name" value="REVERSE TRANSCRIPTASE-LIKE PROTEIN"/>
    <property type="match status" value="1"/>
</dbReference>
<dbReference type="Proteomes" id="UP001058974">
    <property type="component" value="Chromosome 2"/>
</dbReference>
<protein>
    <submittedName>
        <fullName evidence="1">Uncharacterized protein</fullName>
    </submittedName>
</protein>